<keyword evidence="3" id="KW-0732">Signal</keyword>
<name>A0A0D6QC85_KOMXY</name>
<evidence type="ECO:0000256" key="3">
    <source>
        <dbReference type="SAM" id="SignalP"/>
    </source>
</evidence>
<accession>A0A0D6QC85</accession>
<keyword evidence="1" id="KW-0175">Coiled coil</keyword>
<evidence type="ECO:0000313" key="5">
    <source>
        <dbReference type="Proteomes" id="UP000032683"/>
    </source>
</evidence>
<organism evidence="4 5">
    <name type="scientific">Komagataeibacter xylinus NBRC 13693</name>
    <dbReference type="NCBI Taxonomy" id="1234668"/>
    <lineage>
        <taxon>Bacteria</taxon>
        <taxon>Pseudomonadati</taxon>
        <taxon>Pseudomonadota</taxon>
        <taxon>Alphaproteobacteria</taxon>
        <taxon>Acetobacterales</taxon>
        <taxon>Acetobacteraceae</taxon>
        <taxon>Komagataeibacter</taxon>
    </lineage>
</organism>
<feature type="compositionally biased region" description="Low complexity" evidence="2">
    <location>
        <begin position="71"/>
        <end position="82"/>
    </location>
</feature>
<sequence>MIRRSAVSLLLGSSALWGASSFHQAHAASASDAQQIQALQREMQEMRREMSGQISVLRQRLVRAESRNTPAANAAQARRVAASKGQPLPESYARDIHIGGDSGMGGGMGSSLGSAMQKADLGTPPSDRGVSSSWASFRAATEKEEAVHMGGMIVGFPGGRPTISSEDGMYAMSIGLAFHEDIGGFMGMSPRAGEVKGDFAGLTENARRLRIPISFRYKNWIANITPDFGASSSDSAATLYEANLNYAGFHNTVITAGYFQPRVTEEDSESSNEFEMMERPAITDIVRNIAAGDARMSVGALHYGKRWWIAGYLTGQSYGARGGSNAAAVSSSGVTSGVTDSQSGGTFRIAGRPYMSKDIDVHVGVSGIAAFKVAEKNGVRSANFAEGPEVDLTTTKFLNETVGNVGSVWSAGPELGFRWKRLVLKGEYYHIGVTRGDNYAAGASSRGSVGFQGFYGAANYTIFGKARSYNIKEGAFAAPGVDHAFDPAHGHWGALEVSARYSVADLNSGLGTANAIRGGQQTVWSAGLNWYPNRHFRFMLDYNHIIVSRDSFLYDAVGRDGNSVAGRIQAAF</sequence>
<feature type="region of interest" description="Disordered" evidence="2">
    <location>
        <begin position="67"/>
        <end position="137"/>
    </location>
</feature>
<evidence type="ECO:0000313" key="4">
    <source>
        <dbReference type="EMBL" id="GAO00949.1"/>
    </source>
</evidence>
<dbReference type="Gene3D" id="2.40.160.10">
    <property type="entry name" value="Porin"/>
    <property type="match status" value="1"/>
</dbReference>
<dbReference type="AlphaFoldDB" id="A0A0D6QC85"/>
<feature type="compositionally biased region" description="Gly residues" evidence="2">
    <location>
        <begin position="100"/>
        <end position="110"/>
    </location>
</feature>
<dbReference type="Proteomes" id="UP000032683">
    <property type="component" value="Unassembled WGS sequence"/>
</dbReference>
<feature type="coiled-coil region" evidence="1">
    <location>
        <begin position="29"/>
        <end position="67"/>
    </location>
</feature>
<gene>
    <name evidence="4" type="ORF">Gxy13693_072_021</name>
</gene>
<dbReference type="Pfam" id="PF07396">
    <property type="entry name" value="Porin_O_P"/>
    <property type="match status" value="1"/>
</dbReference>
<feature type="signal peptide" evidence="3">
    <location>
        <begin position="1"/>
        <end position="27"/>
    </location>
</feature>
<dbReference type="InterPro" id="IPR010870">
    <property type="entry name" value="Porin_O/P"/>
</dbReference>
<dbReference type="EMBL" id="BANJ01000072">
    <property type="protein sequence ID" value="GAO00949.1"/>
    <property type="molecule type" value="Genomic_DNA"/>
</dbReference>
<evidence type="ECO:0000256" key="2">
    <source>
        <dbReference type="SAM" id="MobiDB-lite"/>
    </source>
</evidence>
<dbReference type="InterPro" id="IPR023614">
    <property type="entry name" value="Porin_dom_sf"/>
</dbReference>
<evidence type="ECO:0000256" key="1">
    <source>
        <dbReference type="SAM" id="Coils"/>
    </source>
</evidence>
<proteinExistence type="predicted"/>
<reference evidence="4 5" key="1">
    <citation type="submission" date="2012-11" db="EMBL/GenBank/DDBJ databases">
        <title>Whole genome sequence of Gluconacetobacter xylinus NBRC 13693.</title>
        <authorList>
            <person name="Azuma Y."/>
            <person name="Higashiura N."/>
            <person name="Hirakawa H."/>
            <person name="Matsushita K."/>
        </authorList>
    </citation>
    <scope>NUCLEOTIDE SEQUENCE [LARGE SCALE GENOMIC DNA]</scope>
    <source>
        <strain evidence="4 5">NBRC 13693</strain>
    </source>
</reference>
<feature type="chain" id="PRO_5002311025" evidence="3">
    <location>
        <begin position="28"/>
        <end position="572"/>
    </location>
</feature>
<comment type="caution">
    <text evidence="4">The sequence shown here is derived from an EMBL/GenBank/DDBJ whole genome shotgun (WGS) entry which is preliminary data.</text>
</comment>
<protein>
    <submittedName>
        <fullName evidence="4">Porin O/P polyphosphate-selective</fullName>
    </submittedName>
</protein>